<evidence type="ECO:0000256" key="2">
    <source>
        <dbReference type="ARBA" id="ARBA00022448"/>
    </source>
</evidence>
<evidence type="ECO:0000313" key="16">
    <source>
        <dbReference type="Proteomes" id="UP000050794"/>
    </source>
</evidence>
<reference evidence="17" key="1">
    <citation type="submission" date="2016-06" db="UniProtKB">
        <authorList>
            <consortium name="WormBaseParasite"/>
        </authorList>
    </citation>
    <scope>IDENTIFICATION</scope>
</reference>
<feature type="coiled-coil region" evidence="12">
    <location>
        <begin position="202"/>
        <end position="277"/>
    </location>
</feature>
<dbReference type="GO" id="GO:0051049">
    <property type="term" value="P:regulation of transport"/>
    <property type="evidence" value="ECO:0007669"/>
    <property type="project" value="UniProtKB-ARBA"/>
</dbReference>
<dbReference type="Proteomes" id="UP000050794">
    <property type="component" value="Unassembled WGS sequence"/>
</dbReference>
<dbReference type="EMBL" id="UYWY01021146">
    <property type="protein sequence ID" value="VDM43495.1"/>
    <property type="molecule type" value="Genomic_DNA"/>
</dbReference>
<name>A0A183UUK3_TOXCA</name>
<feature type="domain" description="SAM" evidence="14">
    <location>
        <begin position="108"/>
        <end position="166"/>
    </location>
</feature>
<dbReference type="Pfam" id="PF07647">
    <property type="entry name" value="SAM_2"/>
    <property type="match status" value="1"/>
</dbReference>
<protein>
    <submittedName>
        <fullName evidence="17">SAM domain-containing protein</fullName>
    </submittedName>
</protein>
<comment type="subcellular location">
    <subcellularLocation>
        <location evidence="1">Membrane</location>
        <topology evidence="1">Single-pass type I membrane protein</topology>
    </subcellularLocation>
</comment>
<dbReference type="PANTHER" id="PTHR15136">
    <property type="entry name" value="STROMAL INTERACTION MOLECULE HOMOLOG"/>
    <property type="match status" value="1"/>
</dbReference>
<dbReference type="AlphaFoldDB" id="A0A183UUK3"/>
<evidence type="ECO:0000256" key="6">
    <source>
        <dbReference type="ARBA" id="ARBA00022729"/>
    </source>
</evidence>
<proteinExistence type="predicted"/>
<evidence type="ECO:0000256" key="7">
    <source>
        <dbReference type="ARBA" id="ARBA00022837"/>
    </source>
</evidence>
<dbReference type="GO" id="GO:0005783">
    <property type="term" value="C:endoplasmic reticulum"/>
    <property type="evidence" value="ECO:0007669"/>
    <property type="project" value="TreeGrafter"/>
</dbReference>
<dbReference type="WBParaSite" id="TCNE_0001217301-mRNA-1">
    <property type="protein sequence ID" value="TCNE_0001217301-mRNA-1"/>
    <property type="gene ID" value="TCNE_0001217301"/>
</dbReference>
<keyword evidence="11" id="KW-0472">Membrane</keyword>
<keyword evidence="5" id="KW-0479">Metal-binding</keyword>
<feature type="region of interest" description="Disordered" evidence="13">
    <location>
        <begin position="571"/>
        <end position="601"/>
    </location>
</feature>
<gene>
    <name evidence="15" type="ORF">TCNE_LOCUS12174</name>
</gene>
<dbReference type="PROSITE" id="PS50105">
    <property type="entry name" value="SAM_DOMAIN"/>
    <property type="match status" value="1"/>
</dbReference>
<dbReference type="PANTHER" id="PTHR15136:SF5">
    <property type="entry name" value="STROMAL INTERACTION MOLECULE HOMOLOG"/>
    <property type="match status" value="1"/>
</dbReference>
<keyword evidence="4" id="KW-0812">Transmembrane</keyword>
<dbReference type="GO" id="GO:0002115">
    <property type="term" value="P:store-operated calcium entry"/>
    <property type="evidence" value="ECO:0007669"/>
    <property type="project" value="TreeGrafter"/>
</dbReference>
<reference evidence="15 16" key="2">
    <citation type="submission" date="2018-11" db="EMBL/GenBank/DDBJ databases">
        <authorList>
            <consortium name="Pathogen Informatics"/>
        </authorList>
    </citation>
    <scope>NUCLEOTIDE SEQUENCE [LARGE SCALE GENOMIC DNA]</scope>
</reference>
<keyword evidence="3" id="KW-0109">Calcium transport</keyword>
<keyword evidence="6" id="KW-0732">Signal</keyword>
<dbReference type="Pfam" id="PF16533">
    <property type="entry name" value="SOAR"/>
    <property type="match status" value="1"/>
</dbReference>
<dbReference type="Gene3D" id="1.10.150.50">
    <property type="entry name" value="Transcription Factor, Ets-1"/>
    <property type="match status" value="1"/>
</dbReference>
<dbReference type="InterPro" id="IPR032393">
    <property type="entry name" value="SOAR_STIM1/2"/>
</dbReference>
<dbReference type="Gene3D" id="1.10.287.3550">
    <property type="match status" value="1"/>
</dbReference>
<sequence>MFFEFLRWTLAKRFYFVHSFEDVVITADDEKLRDPEGYAAIVQLHRQMDDDESGSIDRFESNDFLKEDMKFGGSDREKREKAFHHNNDEQITVDDLWEAWFTSEERAWSTAQVVAWLENSVRLPQYSNSLVANKVDGRALPRMAVANSTYLTSELGIKNAVHKHKIHLKALDVVLFGFTGDGSSRMKDIALSILLCVLIAVLVLYKRQRSRSRKEMEQLSSKLKQLKSMESDFEDVQQKFEEERKKRQSVSEASEQMETLRSQLIEAERLLESSTSAPLALQPLLRRTCELEMSYVGQQRLECIAEMREAIELIDKLRRKQSSIISSIKLATGGSTGTDQVDSRIFSLKARMEKISLAMEECQQRWIEIESLCGFPLVAQPNGAEMTFMGHTINAGSTSSHLPRTPSMCSSFYRSSGASSSTSGASTQSGSSTMHGSARSQAASSGTAATVFQSPAVSANLITGPSHQTLMSSHKTSAPPSHIPHVIPPGSYNPHQYHQSSPQLYSAVEEVVHHPTAVNHNHTALHFPTDNHSNSAPSAPSAAHLPYAFCPSFISYLGHLGFNRKIKSRLSKESIGSVDSNEEEKENGVLRRSSSGAHSFDGVKKKKFPLFFRKTKHL</sequence>
<evidence type="ECO:0000256" key="11">
    <source>
        <dbReference type="ARBA" id="ARBA00023136"/>
    </source>
</evidence>
<evidence type="ECO:0000256" key="1">
    <source>
        <dbReference type="ARBA" id="ARBA00004479"/>
    </source>
</evidence>
<evidence type="ECO:0000259" key="14">
    <source>
        <dbReference type="PROSITE" id="PS50105"/>
    </source>
</evidence>
<keyword evidence="7" id="KW-0106">Calcium</keyword>
<dbReference type="SMART" id="SM00454">
    <property type="entry name" value="SAM"/>
    <property type="match status" value="1"/>
</dbReference>
<dbReference type="SUPFAM" id="SSF47769">
    <property type="entry name" value="SAM/Pointed domain"/>
    <property type="match status" value="1"/>
</dbReference>
<feature type="compositionally biased region" description="Low complexity" evidence="13">
    <location>
        <begin position="419"/>
        <end position="433"/>
    </location>
</feature>
<dbReference type="GO" id="GO:0005886">
    <property type="term" value="C:plasma membrane"/>
    <property type="evidence" value="ECO:0007669"/>
    <property type="project" value="TreeGrafter"/>
</dbReference>
<evidence type="ECO:0000256" key="12">
    <source>
        <dbReference type="SAM" id="Coils"/>
    </source>
</evidence>
<dbReference type="InterPro" id="IPR013761">
    <property type="entry name" value="SAM/pointed_sf"/>
</dbReference>
<dbReference type="FunFam" id="1.10.150.50:FF:000009">
    <property type="entry name" value="Stromal interaction molecule 1"/>
    <property type="match status" value="1"/>
</dbReference>
<dbReference type="GO" id="GO:0005246">
    <property type="term" value="F:calcium channel regulator activity"/>
    <property type="evidence" value="ECO:0007669"/>
    <property type="project" value="InterPro"/>
</dbReference>
<evidence type="ECO:0000256" key="4">
    <source>
        <dbReference type="ARBA" id="ARBA00022692"/>
    </source>
</evidence>
<keyword evidence="8" id="KW-1133">Transmembrane helix</keyword>
<dbReference type="CDD" id="cd11722">
    <property type="entry name" value="SOAR"/>
    <property type="match status" value="1"/>
</dbReference>
<dbReference type="Gene3D" id="1.10.238.180">
    <property type="match status" value="1"/>
</dbReference>
<evidence type="ECO:0000256" key="3">
    <source>
        <dbReference type="ARBA" id="ARBA00022568"/>
    </source>
</evidence>
<evidence type="ECO:0000313" key="15">
    <source>
        <dbReference type="EMBL" id="VDM43495.1"/>
    </source>
</evidence>
<feature type="region of interest" description="Disordered" evidence="13">
    <location>
        <begin position="419"/>
        <end position="442"/>
    </location>
</feature>
<evidence type="ECO:0000256" key="9">
    <source>
        <dbReference type="ARBA" id="ARBA00023054"/>
    </source>
</evidence>
<accession>A0A183UUK3</accession>
<evidence type="ECO:0000256" key="5">
    <source>
        <dbReference type="ARBA" id="ARBA00022723"/>
    </source>
</evidence>
<keyword evidence="9 12" id="KW-0175">Coiled coil</keyword>
<evidence type="ECO:0000256" key="8">
    <source>
        <dbReference type="ARBA" id="ARBA00022989"/>
    </source>
</evidence>
<dbReference type="GO" id="GO:0005509">
    <property type="term" value="F:calcium ion binding"/>
    <property type="evidence" value="ECO:0007669"/>
    <property type="project" value="TreeGrafter"/>
</dbReference>
<keyword evidence="2" id="KW-0813">Transport</keyword>
<dbReference type="InterPro" id="IPR001660">
    <property type="entry name" value="SAM"/>
</dbReference>
<organism evidence="16 17">
    <name type="scientific">Toxocara canis</name>
    <name type="common">Canine roundworm</name>
    <dbReference type="NCBI Taxonomy" id="6265"/>
    <lineage>
        <taxon>Eukaryota</taxon>
        <taxon>Metazoa</taxon>
        <taxon>Ecdysozoa</taxon>
        <taxon>Nematoda</taxon>
        <taxon>Chromadorea</taxon>
        <taxon>Rhabditida</taxon>
        <taxon>Spirurina</taxon>
        <taxon>Ascaridomorpha</taxon>
        <taxon>Ascaridoidea</taxon>
        <taxon>Toxocaridae</taxon>
        <taxon>Toxocara</taxon>
    </lineage>
</organism>
<dbReference type="InterPro" id="IPR057835">
    <property type="entry name" value="EF-hand_STIM1/2"/>
</dbReference>
<dbReference type="InterPro" id="IPR037608">
    <property type="entry name" value="STIM1/2"/>
</dbReference>
<dbReference type="GO" id="GO:0006874">
    <property type="term" value="P:intracellular calcium ion homeostasis"/>
    <property type="evidence" value="ECO:0007669"/>
    <property type="project" value="TreeGrafter"/>
</dbReference>
<evidence type="ECO:0000256" key="13">
    <source>
        <dbReference type="SAM" id="MobiDB-lite"/>
    </source>
</evidence>
<dbReference type="Pfam" id="PF25578">
    <property type="entry name" value="EF-hand_STIM1"/>
    <property type="match status" value="1"/>
</dbReference>
<keyword evidence="16" id="KW-1185">Reference proteome</keyword>
<keyword evidence="10" id="KW-0406">Ion transport</keyword>
<evidence type="ECO:0000256" key="10">
    <source>
        <dbReference type="ARBA" id="ARBA00023065"/>
    </source>
</evidence>
<evidence type="ECO:0000313" key="17">
    <source>
        <dbReference type="WBParaSite" id="TCNE_0001217301-mRNA-1"/>
    </source>
</evidence>